<dbReference type="Proteomes" id="UP000784919">
    <property type="component" value="Unassembled WGS sequence"/>
</dbReference>
<evidence type="ECO:0000256" key="1">
    <source>
        <dbReference type="SAM" id="MobiDB-lite"/>
    </source>
</evidence>
<feature type="region of interest" description="Disordered" evidence="1">
    <location>
        <begin position="190"/>
        <end position="209"/>
    </location>
</feature>
<dbReference type="EMBL" id="SRPS01000250">
    <property type="protein sequence ID" value="KAG5961533.1"/>
    <property type="molecule type" value="Genomic_DNA"/>
</dbReference>
<organism evidence="3 6">
    <name type="scientific">Claviceps arundinis</name>
    <dbReference type="NCBI Taxonomy" id="1623583"/>
    <lineage>
        <taxon>Eukaryota</taxon>
        <taxon>Fungi</taxon>
        <taxon>Dikarya</taxon>
        <taxon>Ascomycota</taxon>
        <taxon>Pezizomycotina</taxon>
        <taxon>Sordariomycetes</taxon>
        <taxon>Hypocreomycetidae</taxon>
        <taxon>Hypocreales</taxon>
        <taxon>Clavicipitaceae</taxon>
        <taxon>Claviceps</taxon>
    </lineage>
</organism>
<evidence type="ECO:0000259" key="2">
    <source>
        <dbReference type="PROSITE" id="PS00028"/>
    </source>
</evidence>
<gene>
    <name evidence="3" type="ORF">E4U56_003877</name>
    <name evidence="4" type="ORF">E4U57_002407</name>
</gene>
<feature type="domain" description="C2H2-type" evidence="2">
    <location>
        <begin position="223"/>
        <end position="246"/>
    </location>
</feature>
<dbReference type="OrthoDB" id="5424797at2759"/>
<dbReference type="PROSITE" id="PS00028">
    <property type="entry name" value="ZINC_FINGER_C2H2_1"/>
    <property type="match status" value="1"/>
</dbReference>
<proteinExistence type="predicted"/>
<dbReference type="EMBL" id="SRPR01000002">
    <property type="protein sequence ID" value="KAG5968968.1"/>
    <property type="molecule type" value="Genomic_DNA"/>
</dbReference>
<evidence type="ECO:0000313" key="5">
    <source>
        <dbReference type="Proteomes" id="UP000742024"/>
    </source>
</evidence>
<dbReference type="Proteomes" id="UP000742024">
    <property type="component" value="Unassembled WGS sequence"/>
</dbReference>
<reference evidence="3 5" key="1">
    <citation type="journal article" date="2020" name="bioRxiv">
        <title>Whole genome comparisons of ergot fungi reveals the divergence and evolution of species within the genus Claviceps are the result of varying mechanisms driving genome evolution and host range expansion.</title>
        <authorList>
            <person name="Wyka S.A."/>
            <person name="Mondo S.J."/>
            <person name="Liu M."/>
            <person name="Dettman J."/>
            <person name="Nalam V."/>
            <person name="Broders K.D."/>
        </authorList>
    </citation>
    <scope>NUCLEOTIDE SEQUENCE</scope>
    <source>
        <strain evidence="3">CCC 1102</strain>
        <strain evidence="4 5">LM583</strain>
    </source>
</reference>
<evidence type="ECO:0000313" key="3">
    <source>
        <dbReference type="EMBL" id="KAG5961533.1"/>
    </source>
</evidence>
<accession>A0A9P7MNA5</accession>
<sequence length="368" mass="40879">MEPNSAISGSARRAAKSPASHNKMPSWASTISRAEPASYHRAHLSAPSRPRSQRNSSKMSPSRPARLAVAMTSTPRRQTTRKSSESVPVPRSLPRAWELSRNTNDIQSAKKGSSEPTSRTSNSGPPILVSATTSSATSQYPASAPTPPISRRKDKTKDGIGYASTRGIAPFVQIKTPRQPRQARVNAKPLVWGRRPPRPPKPPSPSPQELYHNASTHFLIFLCEWAGCKAELHNLDTLRRHVHIVHGRHRDKIPCVCRWGSCEESSFSNAQDWRAHLERAHLAPFQWHVGDGPRNTSDGLSLSEGEGLSALPDYLRGPNGEQVTPSIRDQELEDYVTWRMNRRRLKDILLQRDRNVPGSSSEESEDSD</sequence>
<protein>
    <recommendedName>
        <fullName evidence="2">C2H2-type domain-containing protein</fullName>
    </recommendedName>
</protein>
<evidence type="ECO:0000313" key="6">
    <source>
        <dbReference type="Proteomes" id="UP000784919"/>
    </source>
</evidence>
<dbReference type="SMART" id="SM00355">
    <property type="entry name" value="ZnF_C2H2"/>
    <property type="match status" value="2"/>
</dbReference>
<keyword evidence="5" id="KW-1185">Reference proteome</keyword>
<evidence type="ECO:0000313" key="4">
    <source>
        <dbReference type="EMBL" id="KAG5968968.1"/>
    </source>
</evidence>
<name>A0A9P7MNA5_9HYPO</name>
<comment type="caution">
    <text evidence="3">The sequence shown here is derived from an EMBL/GenBank/DDBJ whole genome shotgun (WGS) entry which is preliminary data.</text>
</comment>
<dbReference type="AlphaFoldDB" id="A0A9P7MNA5"/>
<feature type="region of interest" description="Disordered" evidence="1">
    <location>
        <begin position="349"/>
        <end position="368"/>
    </location>
</feature>
<feature type="compositionally biased region" description="Polar residues" evidence="1">
    <location>
        <begin position="100"/>
        <end position="141"/>
    </location>
</feature>
<dbReference type="InterPro" id="IPR013087">
    <property type="entry name" value="Znf_C2H2_type"/>
</dbReference>
<feature type="region of interest" description="Disordered" evidence="1">
    <location>
        <begin position="1"/>
        <end position="162"/>
    </location>
</feature>